<evidence type="ECO:0000313" key="2">
    <source>
        <dbReference type="EMBL" id="OSY87008.1"/>
    </source>
</evidence>
<dbReference type="InterPro" id="IPR046551">
    <property type="entry name" value="DUF6705"/>
</dbReference>
<dbReference type="AlphaFoldDB" id="A0A1Y2PBA8"/>
<organism evidence="2 3">
    <name type="scientific">Tenacibaculum holothuriorum</name>
    <dbReference type="NCBI Taxonomy" id="1635173"/>
    <lineage>
        <taxon>Bacteria</taxon>
        <taxon>Pseudomonadati</taxon>
        <taxon>Bacteroidota</taxon>
        <taxon>Flavobacteriia</taxon>
        <taxon>Flavobacteriales</taxon>
        <taxon>Flavobacteriaceae</taxon>
        <taxon>Tenacibaculum</taxon>
    </lineage>
</organism>
<dbReference type="Proteomes" id="UP000194221">
    <property type="component" value="Unassembled WGS sequence"/>
</dbReference>
<accession>A0A1Y2PBA8</accession>
<evidence type="ECO:0000259" key="1">
    <source>
        <dbReference type="Pfam" id="PF20448"/>
    </source>
</evidence>
<name>A0A1Y2PBA8_9FLAO</name>
<dbReference type="InParanoid" id="A0A1Y2PBA8"/>
<keyword evidence="3" id="KW-1185">Reference proteome</keyword>
<protein>
    <recommendedName>
        <fullName evidence="1">DUF6705 domain-containing protein</fullName>
    </recommendedName>
</protein>
<comment type="caution">
    <text evidence="2">The sequence shown here is derived from an EMBL/GenBank/DDBJ whole genome shotgun (WGS) entry which is preliminary data.</text>
</comment>
<feature type="domain" description="DUF6705" evidence="1">
    <location>
        <begin position="15"/>
        <end position="169"/>
    </location>
</feature>
<proteinExistence type="predicted"/>
<gene>
    <name evidence="2" type="ORF">WH52_13150</name>
</gene>
<dbReference type="OrthoDB" id="1261237at2"/>
<dbReference type="STRING" id="1635173.WH52_13150"/>
<dbReference type="Pfam" id="PF20448">
    <property type="entry name" value="DUF6705"/>
    <property type="match status" value="1"/>
</dbReference>
<evidence type="ECO:0000313" key="3">
    <source>
        <dbReference type="Proteomes" id="UP000194221"/>
    </source>
</evidence>
<dbReference type="RefSeq" id="WP_086031432.1">
    <property type="nucleotide sequence ID" value="NZ_LAPZ01000015.1"/>
</dbReference>
<sequence>MDARQYNTPNGAYYKDLNNELDKFVGTWKFTDGNKELIIELGKIEQLQISNNYRDYLRGEYSYIENNSTLVNTLPLNLNEKANLGGSYIYPPNRVPKCNSCSSNERRVNMYFKDPERKYLDASIMLRYIVGSNPPQMMVKIYNYEMAIVPDGASNELRVPYGTYLMTKQ</sequence>
<reference evidence="2 3" key="1">
    <citation type="submission" date="2015-03" db="EMBL/GenBank/DDBJ databases">
        <title>Genome sequence of Tenacibaculum sp. S2-2, isolated from intestinal microbiota of sea cucumber, Apostichopus japonicas.</title>
        <authorList>
            <person name="Shao Z."/>
            <person name="Wang L."/>
            <person name="Li X."/>
        </authorList>
    </citation>
    <scope>NUCLEOTIDE SEQUENCE [LARGE SCALE GENOMIC DNA]</scope>
    <source>
        <strain evidence="2 3">S2-2</strain>
    </source>
</reference>
<dbReference type="EMBL" id="LAPZ01000015">
    <property type="protein sequence ID" value="OSY87008.1"/>
    <property type="molecule type" value="Genomic_DNA"/>
</dbReference>